<keyword evidence="3" id="KW-1185">Reference proteome</keyword>
<dbReference type="Proteomes" id="UP000054477">
    <property type="component" value="Unassembled WGS sequence"/>
</dbReference>
<protein>
    <submittedName>
        <fullName evidence="2">Uncharacterized protein</fullName>
    </submittedName>
</protein>
<dbReference type="OrthoDB" id="2654423at2759"/>
<gene>
    <name evidence="2" type="ORF">K443DRAFT_14697</name>
</gene>
<proteinExistence type="predicted"/>
<evidence type="ECO:0000313" key="3">
    <source>
        <dbReference type="Proteomes" id="UP000054477"/>
    </source>
</evidence>
<sequence length="196" mass="22920">MGRPRLHNTPEEKLSAKRVNSKKYYEKNKKKICRRSRCQYRKKVKEERKQKSSKPKKNQAVELAPPGELSEDPLTFIAQSKIHFDYITNSSMYDYVDLIVKACIKRPDLALETLEEEGKVWMKFILDLHEALDSILQEYGCGEEWKGADLIVKDFRHVLALIEDVHSHALTSLDEMADWRESGVYGYQICREVRDV</sequence>
<feature type="region of interest" description="Disordered" evidence="1">
    <location>
        <begin position="1"/>
        <end position="20"/>
    </location>
</feature>
<reference evidence="3" key="2">
    <citation type="submission" date="2015-01" db="EMBL/GenBank/DDBJ databases">
        <title>Evolutionary Origins and Diversification of the Mycorrhizal Mutualists.</title>
        <authorList>
            <consortium name="DOE Joint Genome Institute"/>
            <consortium name="Mycorrhizal Genomics Consortium"/>
            <person name="Kohler A."/>
            <person name="Kuo A."/>
            <person name="Nagy L.G."/>
            <person name="Floudas D."/>
            <person name="Copeland A."/>
            <person name="Barry K.W."/>
            <person name="Cichocki N."/>
            <person name="Veneault-Fourrey C."/>
            <person name="LaButti K."/>
            <person name="Lindquist E.A."/>
            <person name="Lipzen A."/>
            <person name="Lundell T."/>
            <person name="Morin E."/>
            <person name="Murat C."/>
            <person name="Riley R."/>
            <person name="Ohm R."/>
            <person name="Sun H."/>
            <person name="Tunlid A."/>
            <person name="Henrissat B."/>
            <person name="Grigoriev I.V."/>
            <person name="Hibbett D.S."/>
            <person name="Martin F."/>
        </authorList>
    </citation>
    <scope>NUCLEOTIDE SEQUENCE [LARGE SCALE GENOMIC DNA]</scope>
    <source>
        <strain evidence="3">LaAM-08-1</strain>
    </source>
</reference>
<dbReference type="EMBL" id="KN839058">
    <property type="protein sequence ID" value="KIJ91087.1"/>
    <property type="molecule type" value="Genomic_DNA"/>
</dbReference>
<reference evidence="2 3" key="1">
    <citation type="submission" date="2014-04" db="EMBL/GenBank/DDBJ databases">
        <authorList>
            <consortium name="DOE Joint Genome Institute"/>
            <person name="Kuo A."/>
            <person name="Kohler A."/>
            <person name="Nagy L.G."/>
            <person name="Floudas D."/>
            <person name="Copeland A."/>
            <person name="Barry K.W."/>
            <person name="Cichocki N."/>
            <person name="Veneault-Fourrey C."/>
            <person name="LaButti K."/>
            <person name="Lindquist E.A."/>
            <person name="Lipzen A."/>
            <person name="Lundell T."/>
            <person name="Morin E."/>
            <person name="Murat C."/>
            <person name="Sun H."/>
            <person name="Tunlid A."/>
            <person name="Henrissat B."/>
            <person name="Grigoriev I.V."/>
            <person name="Hibbett D.S."/>
            <person name="Martin F."/>
            <person name="Nordberg H.P."/>
            <person name="Cantor M.N."/>
            <person name="Hua S.X."/>
        </authorList>
    </citation>
    <scope>NUCLEOTIDE SEQUENCE [LARGE SCALE GENOMIC DNA]</scope>
    <source>
        <strain evidence="2 3">LaAM-08-1</strain>
    </source>
</reference>
<evidence type="ECO:0000313" key="2">
    <source>
        <dbReference type="EMBL" id="KIJ91087.1"/>
    </source>
</evidence>
<dbReference type="HOGENOM" id="CLU_101470_1_0_1"/>
<feature type="region of interest" description="Disordered" evidence="1">
    <location>
        <begin position="39"/>
        <end position="66"/>
    </location>
</feature>
<evidence type="ECO:0000256" key="1">
    <source>
        <dbReference type="SAM" id="MobiDB-lite"/>
    </source>
</evidence>
<organism evidence="2 3">
    <name type="scientific">Laccaria amethystina LaAM-08-1</name>
    <dbReference type="NCBI Taxonomy" id="1095629"/>
    <lineage>
        <taxon>Eukaryota</taxon>
        <taxon>Fungi</taxon>
        <taxon>Dikarya</taxon>
        <taxon>Basidiomycota</taxon>
        <taxon>Agaricomycotina</taxon>
        <taxon>Agaricomycetes</taxon>
        <taxon>Agaricomycetidae</taxon>
        <taxon>Agaricales</taxon>
        <taxon>Agaricineae</taxon>
        <taxon>Hydnangiaceae</taxon>
        <taxon>Laccaria</taxon>
    </lineage>
</organism>
<accession>A0A0C9X3H7</accession>
<dbReference type="AlphaFoldDB" id="A0A0C9X3H7"/>
<name>A0A0C9X3H7_9AGAR</name>